<dbReference type="GO" id="GO:0005930">
    <property type="term" value="C:axoneme"/>
    <property type="evidence" value="ECO:0007669"/>
    <property type="project" value="TreeGrafter"/>
</dbReference>
<comment type="caution">
    <text evidence="3">The sequence shown here is derived from an EMBL/GenBank/DDBJ whole genome shotgun (WGS) entry which is preliminary data.</text>
</comment>
<feature type="domain" description="Bardet-Biedl syndrome 1 N-terminal" evidence="1">
    <location>
        <begin position="20"/>
        <end position="269"/>
    </location>
</feature>
<feature type="domain" description="Bardet-Biedl syndrome 1 protein GAE" evidence="2">
    <location>
        <begin position="491"/>
        <end position="592"/>
    </location>
</feature>
<dbReference type="VEuPathDB" id="TriTrypDB:TcIL3000_0_17000"/>
<dbReference type="AlphaFoldDB" id="F9WHK7"/>
<dbReference type="GO" id="GO:0005119">
    <property type="term" value="F:smoothened binding"/>
    <property type="evidence" value="ECO:0007669"/>
    <property type="project" value="TreeGrafter"/>
</dbReference>
<dbReference type="GO" id="GO:0005815">
    <property type="term" value="C:microtubule organizing center"/>
    <property type="evidence" value="ECO:0007669"/>
    <property type="project" value="TreeGrafter"/>
</dbReference>
<dbReference type="Proteomes" id="UP000000702">
    <property type="component" value="Unassembled WGS sequence"/>
</dbReference>
<dbReference type="InterPro" id="IPR036322">
    <property type="entry name" value="WD40_repeat_dom_sf"/>
</dbReference>
<dbReference type="GO" id="GO:1905515">
    <property type="term" value="P:non-motile cilium assembly"/>
    <property type="evidence" value="ECO:0007669"/>
    <property type="project" value="InterPro"/>
</dbReference>
<accession>F9WHK7</accession>
<keyword evidence="4" id="KW-1185">Reference proteome</keyword>
<organism evidence="3 4">
    <name type="scientific">Trypanosoma congolense (strain IL3000)</name>
    <dbReference type="NCBI Taxonomy" id="1068625"/>
    <lineage>
        <taxon>Eukaryota</taxon>
        <taxon>Discoba</taxon>
        <taxon>Euglenozoa</taxon>
        <taxon>Kinetoplastea</taxon>
        <taxon>Metakinetoplastina</taxon>
        <taxon>Trypanosomatida</taxon>
        <taxon>Trypanosomatidae</taxon>
        <taxon>Trypanosoma</taxon>
        <taxon>Nannomonas</taxon>
    </lineage>
</organism>
<dbReference type="GO" id="GO:0005113">
    <property type="term" value="F:patched binding"/>
    <property type="evidence" value="ECO:0007669"/>
    <property type="project" value="TreeGrafter"/>
</dbReference>
<dbReference type="EMBL" id="CAEQ01002451">
    <property type="protein sequence ID" value="CCD16800.1"/>
    <property type="molecule type" value="Genomic_DNA"/>
</dbReference>
<name>F9WHK7_TRYCI</name>
<evidence type="ECO:0000313" key="3">
    <source>
        <dbReference type="EMBL" id="CCD16800.1"/>
    </source>
</evidence>
<dbReference type="InterPro" id="IPR056419">
    <property type="entry name" value="GAE_BBS1"/>
</dbReference>
<proteinExistence type="predicted"/>
<dbReference type="Pfam" id="PF14779">
    <property type="entry name" value="BBS1"/>
    <property type="match status" value="1"/>
</dbReference>
<dbReference type="InterPro" id="IPR028784">
    <property type="entry name" value="BBS1"/>
</dbReference>
<dbReference type="OMA" id="HADRRHY"/>
<gene>
    <name evidence="3" type="ORF">TCIL3000_0_17000</name>
</gene>
<dbReference type="GO" id="GO:0061512">
    <property type="term" value="P:protein localization to cilium"/>
    <property type="evidence" value="ECO:0007669"/>
    <property type="project" value="TreeGrafter"/>
</dbReference>
<evidence type="ECO:0000259" key="1">
    <source>
        <dbReference type="Pfam" id="PF14779"/>
    </source>
</evidence>
<evidence type="ECO:0000313" key="4">
    <source>
        <dbReference type="Proteomes" id="UP000000702"/>
    </source>
</evidence>
<dbReference type="PANTHER" id="PTHR20870:SF0">
    <property type="entry name" value="BARDET-BIEDL SYNDROME 1 PROTEIN"/>
    <property type="match status" value="1"/>
</dbReference>
<dbReference type="GO" id="GO:0034464">
    <property type="term" value="C:BBSome"/>
    <property type="evidence" value="ECO:0007669"/>
    <property type="project" value="InterPro"/>
</dbReference>
<dbReference type="PANTHER" id="PTHR20870">
    <property type="entry name" value="BARDET-BIEDL SYNDROME 1 PROTEIN"/>
    <property type="match status" value="1"/>
</dbReference>
<dbReference type="InterPro" id="IPR032728">
    <property type="entry name" value="BBS1_N"/>
</dbReference>
<reference evidence="3 4" key="2">
    <citation type="journal article" date="2012" name="Proc. Natl. Acad. Sci. U.S.A.">
        <title>Antigenic diversity is generated by distinct evolutionary mechanisms in African trypanosome species.</title>
        <authorList>
            <person name="Jackson A.P."/>
            <person name="Berry A."/>
            <person name="Aslett M."/>
            <person name="Allison H.C."/>
            <person name="Burton P."/>
            <person name="Vavrova-Anderson J."/>
            <person name="Brown R."/>
            <person name="Browne H."/>
            <person name="Corton N."/>
            <person name="Hauser H."/>
            <person name="Gamble J."/>
            <person name="Gilderthorp R."/>
            <person name="Marcello L."/>
            <person name="McQuillan J."/>
            <person name="Otto T.D."/>
            <person name="Quail M.A."/>
            <person name="Sanders M.J."/>
            <person name="van Tonder A."/>
            <person name="Ginger M.L."/>
            <person name="Field M.C."/>
            <person name="Barry J.D."/>
            <person name="Hertz-Fowler C."/>
            <person name="Berriman M."/>
        </authorList>
    </citation>
    <scope>NUCLEOTIDE SEQUENCE [LARGE SCALE GENOMIC DNA]</scope>
    <source>
        <strain evidence="3 4">IL3000</strain>
    </source>
</reference>
<evidence type="ECO:0000259" key="2">
    <source>
        <dbReference type="Pfam" id="PF23304"/>
    </source>
</evidence>
<reference evidence="4" key="1">
    <citation type="submission" date="2011-07" db="EMBL/GenBank/DDBJ databases">
        <title>Divergent evolution of antigenic variation in African trypanosomes.</title>
        <authorList>
            <person name="Jackson A.P."/>
            <person name="Berry A."/>
            <person name="Allison H.C."/>
            <person name="Burton P."/>
            <person name="Anderson J."/>
            <person name="Aslett M."/>
            <person name="Brown R."/>
            <person name="Corton N."/>
            <person name="Harris D."/>
            <person name="Hauser H."/>
            <person name="Gamble J."/>
            <person name="Gilderthorp R."/>
            <person name="McQuillan J."/>
            <person name="Quail M.A."/>
            <person name="Sanders M."/>
            <person name="Van Tonder A."/>
            <person name="Ginger M.L."/>
            <person name="Donelson J.E."/>
            <person name="Field M.C."/>
            <person name="Barry J.D."/>
            <person name="Berriman M."/>
            <person name="Hertz-Fowler C."/>
        </authorList>
    </citation>
    <scope>NUCLEOTIDE SEQUENCE [LARGE SCALE GENOMIC DNA]</scope>
    <source>
        <strain evidence="4">IL3000</strain>
    </source>
</reference>
<sequence length="598" mass="65170">MERQQLDKDQKNQEKSKEFWLFAFRDNLADIRAFSKCIEVADIFGDGDYKLIIADASKKLKVYSGTGLLKEIQLSVVPSAVNVFYSDGIDKPHLPIVAVSGGSCVFMYHELRPFYRFVVPSVKLDAAEASVWKSLGAGKLAVTDACVMLKECRMKGVELSTRSADLLATSTPEDQQRTVRLYKGLPLEQPTVVTCLGSLWLDAAEEGACSCLVIGTEAQQVYVLKSFFTEIEFQVQLPGVPVCIVTLGTRQANHRIFVACRDSCVYTIKNGTLSDYVIYCDGPILQIVCYDNLIVAASARNTLSYYKHKGKCEATVFLPSPVTSIATLLDGVTGKARGVVVTLSCGAVRVYVGKSLLNETQVHGKVTGMRFGRLGREDAALVLVMQNGSLVVEVLHRSASFEYKKIQDSGPPAEQDVPIPVPPLTSVFIAQAERERAYSVDVHRLFQRDLTLMRLSAAKAFLSLMSNKCATGSTESDEVVAARPSRYSNSIRVVTSVQGLGPTFKVKVKIQNISKKVLRDLSIVAVYPAAAYRVPKSILGVPFILPSMISTYEILVERVDDSVADEGIDLRVVAPDGGMFLASVAVKMPDAASIGDAS</sequence>
<protein>
    <submittedName>
        <fullName evidence="3">WGS project CAEQ00000000 data, annotated contig 663</fullName>
    </submittedName>
</protein>
<dbReference type="Pfam" id="PF23304">
    <property type="entry name" value="GAE_BBS1"/>
    <property type="match status" value="1"/>
</dbReference>
<dbReference type="SUPFAM" id="SSF50978">
    <property type="entry name" value="WD40 repeat-like"/>
    <property type="match status" value="1"/>
</dbReference>